<protein>
    <submittedName>
        <fullName evidence="3">Histidine kinase</fullName>
    </submittedName>
</protein>
<organism evidence="3 4">
    <name type="scientific">Aureispira anguillae</name>
    <dbReference type="NCBI Taxonomy" id="2864201"/>
    <lineage>
        <taxon>Bacteria</taxon>
        <taxon>Pseudomonadati</taxon>
        <taxon>Bacteroidota</taxon>
        <taxon>Saprospiria</taxon>
        <taxon>Saprospirales</taxon>
        <taxon>Saprospiraceae</taxon>
        <taxon>Aureispira</taxon>
    </lineage>
</organism>
<keyword evidence="3" id="KW-0418">Kinase</keyword>
<accession>A0A915YJN0</accession>
<reference evidence="3" key="1">
    <citation type="submission" date="2022-09" db="EMBL/GenBank/DDBJ databases">
        <title>Aureispira anguillicida sp. nov., isolated from Leptocephalus of Japanese eel Anguilla japonica.</title>
        <authorList>
            <person name="Yuasa K."/>
            <person name="Mekata T."/>
            <person name="Ikunari K."/>
        </authorList>
    </citation>
    <scope>NUCLEOTIDE SEQUENCE</scope>
    <source>
        <strain evidence="3">EL160426</strain>
    </source>
</reference>
<keyword evidence="1" id="KW-0812">Transmembrane</keyword>
<name>A0A915YJN0_9BACT</name>
<dbReference type="InterPro" id="IPR036890">
    <property type="entry name" value="HATPase_C_sf"/>
</dbReference>
<dbReference type="Pfam" id="PF06580">
    <property type="entry name" value="His_kinase"/>
    <property type="match status" value="1"/>
</dbReference>
<proteinExistence type="predicted"/>
<keyword evidence="1" id="KW-1133">Transmembrane helix</keyword>
<evidence type="ECO:0000313" key="4">
    <source>
        <dbReference type="Proteomes" id="UP001060919"/>
    </source>
</evidence>
<dbReference type="AlphaFoldDB" id="A0A915YJN0"/>
<dbReference type="InterPro" id="IPR010559">
    <property type="entry name" value="Sig_transdc_His_kin_internal"/>
</dbReference>
<evidence type="ECO:0000259" key="2">
    <source>
        <dbReference type="Pfam" id="PF06580"/>
    </source>
</evidence>
<gene>
    <name evidence="3" type="ORF">AsAng_0052080</name>
</gene>
<dbReference type="KEGG" id="aup:AsAng_0052080"/>
<keyword evidence="1" id="KW-0472">Membrane</keyword>
<dbReference type="Proteomes" id="UP001060919">
    <property type="component" value="Chromosome"/>
</dbReference>
<dbReference type="GO" id="GO:0000155">
    <property type="term" value="F:phosphorelay sensor kinase activity"/>
    <property type="evidence" value="ECO:0007669"/>
    <property type="project" value="InterPro"/>
</dbReference>
<dbReference type="PANTHER" id="PTHR34220:SF7">
    <property type="entry name" value="SENSOR HISTIDINE KINASE YPDA"/>
    <property type="match status" value="1"/>
</dbReference>
<evidence type="ECO:0000256" key="1">
    <source>
        <dbReference type="SAM" id="Phobius"/>
    </source>
</evidence>
<dbReference type="PANTHER" id="PTHR34220">
    <property type="entry name" value="SENSOR HISTIDINE KINASE YPDA"/>
    <property type="match status" value="1"/>
</dbReference>
<evidence type="ECO:0000313" key="3">
    <source>
        <dbReference type="EMBL" id="BDS14428.1"/>
    </source>
</evidence>
<dbReference type="Gene3D" id="3.30.565.10">
    <property type="entry name" value="Histidine kinase-like ATPase, C-terminal domain"/>
    <property type="match status" value="1"/>
</dbReference>
<feature type="transmembrane region" description="Helical" evidence="1">
    <location>
        <begin position="35"/>
        <end position="56"/>
    </location>
</feature>
<dbReference type="GO" id="GO:0016020">
    <property type="term" value="C:membrane"/>
    <property type="evidence" value="ECO:0007669"/>
    <property type="project" value="InterPro"/>
</dbReference>
<keyword evidence="3" id="KW-0808">Transferase</keyword>
<keyword evidence="4" id="KW-1185">Reference proteome</keyword>
<feature type="transmembrane region" description="Helical" evidence="1">
    <location>
        <begin position="68"/>
        <end position="93"/>
    </location>
</feature>
<dbReference type="InterPro" id="IPR050640">
    <property type="entry name" value="Bact_2-comp_sensor_kinase"/>
</dbReference>
<feature type="transmembrane region" description="Helical" evidence="1">
    <location>
        <begin position="120"/>
        <end position="141"/>
    </location>
</feature>
<sequence>MRHIKSRYKELLVWTAYFLFLFSFAHDNWGTLRNGAEVSLFMVGVHATIFYTNYYILMPLTFAKRKYFLFILGSIAFAMCWIGMTYSIFSWAFHSGYWISPEELKSFRHFQHFLELEQLWTARVSLSGLNVFFVSILYFYAEQDKKLTAQMWALEHEKVRAEVKLLRMQINPHFLFNALNNIYAQAVLEGSKVADSIHKLSGLLRYTLYDCDTDEVALVKEIEYIDNYIDLQELKEAALDAVELRVDGNIIAAKIAPMILIPFIENAFKHGDIWDGGWIKIEIRAVKNLIEFSCINSIASVHKEKDVASGIGLKNVKKRLKLNYPERHRLRIYNRENEFEINLKITNAYNLPNH</sequence>
<dbReference type="EMBL" id="AP026867">
    <property type="protein sequence ID" value="BDS14428.1"/>
    <property type="molecule type" value="Genomic_DNA"/>
</dbReference>
<feature type="domain" description="Signal transduction histidine kinase internal region" evidence="2">
    <location>
        <begin position="161"/>
        <end position="235"/>
    </location>
</feature>
<dbReference type="RefSeq" id="WP_264789642.1">
    <property type="nucleotide sequence ID" value="NZ_AP026867.1"/>
</dbReference>